<evidence type="ECO:0000256" key="1">
    <source>
        <dbReference type="SAM" id="MobiDB-lite"/>
    </source>
</evidence>
<comment type="caution">
    <text evidence="2">The sequence shown here is derived from an EMBL/GenBank/DDBJ whole genome shotgun (WGS) entry which is preliminary data.</text>
</comment>
<keyword evidence="3" id="KW-1185">Reference proteome</keyword>
<reference evidence="2 3" key="1">
    <citation type="journal article" date="2024" name="IMA Fungus">
        <title>IMA Genome - F19 : A genome assembly and annotation guide to empower mycologists, including annotated draft genome sequences of Ceratocystis pirilliformis, Diaporthe australafricana, Fusarium ophioides, Paecilomyces lecythidis, and Sporothrix stenoceras.</title>
        <authorList>
            <person name="Aylward J."/>
            <person name="Wilson A.M."/>
            <person name="Visagie C.M."/>
            <person name="Spraker J."/>
            <person name="Barnes I."/>
            <person name="Buitendag C."/>
            <person name="Ceriani C."/>
            <person name="Del Mar Angel L."/>
            <person name="du Plessis D."/>
            <person name="Fuchs T."/>
            <person name="Gasser K."/>
            <person name="Kramer D."/>
            <person name="Li W."/>
            <person name="Munsamy K."/>
            <person name="Piso A."/>
            <person name="Price J.L."/>
            <person name="Sonnekus B."/>
            <person name="Thomas C."/>
            <person name="van der Nest A."/>
            <person name="van Dijk A."/>
            <person name="van Heerden A."/>
            <person name="van Vuuren N."/>
            <person name="Yilmaz N."/>
            <person name="Duong T.A."/>
            <person name="van der Merwe N.A."/>
            <person name="Wingfield M.J."/>
            <person name="Wingfield B.D."/>
        </authorList>
    </citation>
    <scope>NUCLEOTIDE SEQUENCE [LARGE SCALE GENOMIC DNA]</scope>
    <source>
        <strain evidence="2 3">CMW 18167</strain>
    </source>
</reference>
<dbReference type="Proteomes" id="UP001583193">
    <property type="component" value="Unassembled WGS sequence"/>
</dbReference>
<name>A0ABR3Y4F6_9EURO</name>
<feature type="compositionally biased region" description="Basic and acidic residues" evidence="1">
    <location>
        <begin position="53"/>
        <end position="80"/>
    </location>
</feature>
<protein>
    <submittedName>
        <fullName evidence="2">Uncharacterized protein</fullName>
    </submittedName>
</protein>
<feature type="compositionally biased region" description="Basic and acidic residues" evidence="1">
    <location>
        <begin position="90"/>
        <end position="101"/>
    </location>
</feature>
<organism evidence="2 3">
    <name type="scientific">Paecilomyces lecythidis</name>
    <dbReference type="NCBI Taxonomy" id="3004212"/>
    <lineage>
        <taxon>Eukaryota</taxon>
        <taxon>Fungi</taxon>
        <taxon>Dikarya</taxon>
        <taxon>Ascomycota</taxon>
        <taxon>Pezizomycotina</taxon>
        <taxon>Eurotiomycetes</taxon>
        <taxon>Eurotiomycetidae</taxon>
        <taxon>Eurotiales</taxon>
        <taxon>Thermoascaceae</taxon>
        <taxon>Paecilomyces</taxon>
    </lineage>
</organism>
<gene>
    <name evidence="2" type="ORF">Plec18167_003006</name>
</gene>
<evidence type="ECO:0000313" key="3">
    <source>
        <dbReference type="Proteomes" id="UP001583193"/>
    </source>
</evidence>
<dbReference type="EMBL" id="JAVDPF010000006">
    <property type="protein sequence ID" value="KAL1882589.1"/>
    <property type="molecule type" value="Genomic_DNA"/>
</dbReference>
<proteinExistence type="predicted"/>
<sequence length="114" mass="12549">MSQSSCDRAGDSNKHVESPGGERRSFGRRANDARRSVPEERIGGDNAAGEGASSRKDRETASTDGYKEGYRDMEMERESFDGEEDEGLGPDDRDGDKRESLTSDSLAQQREDAK</sequence>
<feature type="compositionally biased region" description="Basic and acidic residues" evidence="1">
    <location>
        <begin position="8"/>
        <end position="43"/>
    </location>
</feature>
<accession>A0ABR3Y4F6</accession>
<evidence type="ECO:0000313" key="2">
    <source>
        <dbReference type="EMBL" id="KAL1882589.1"/>
    </source>
</evidence>
<feature type="region of interest" description="Disordered" evidence="1">
    <location>
        <begin position="1"/>
        <end position="114"/>
    </location>
</feature>